<evidence type="ECO:0000256" key="1">
    <source>
        <dbReference type="ARBA" id="ARBA00023015"/>
    </source>
</evidence>
<dbReference type="EMBL" id="JANIBK010000010">
    <property type="protein sequence ID" value="MCQ8127519.1"/>
    <property type="molecule type" value="Genomic_DNA"/>
</dbReference>
<dbReference type="Gene3D" id="1.10.1240.10">
    <property type="entry name" value="Methionine synthase domain"/>
    <property type="match status" value="1"/>
</dbReference>
<reference evidence="5 6" key="1">
    <citation type="submission" date="2022-07" db="EMBL/GenBank/DDBJ databases">
        <title>Methylomonas rivi sp. nov., Methylomonas rosea sp. nov., Methylomonas aureus sp. nov. and Methylomonas subterranea sp. nov., four novel methanotrophs isolated from a freshwater creek and the deep terrestrial subsurface.</title>
        <authorList>
            <person name="Abin C."/>
            <person name="Sankaranarayanan K."/>
            <person name="Garner C."/>
            <person name="Sindelar R."/>
            <person name="Kotary K."/>
            <person name="Garner R."/>
            <person name="Barclay S."/>
            <person name="Lawson P."/>
            <person name="Krumholz L."/>
        </authorList>
    </citation>
    <scope>NUCLEOTIDE SEQUENCE [LARGE SCALE GENOMIC DNA]</scope>
    <source>
        <strain evidence="5 6">WSC-6</strain>
    </source>
</reference>
<dbReference type="Pfam" id="PF13411">
    <property type="entry name" value="MerR_1"/>
    <property type="match status" value="1"/>
</dbReference>
<dbReference type="Gene3D" id="1.10.1660.10">
    <property type="match status" value="1"/>
</dbReference>
<protein>
    <submittedName>
        <fullName evidence="5">MerR family transcriptional regulator</fullName>
    </submittedName>
</protein>
<evidence type="ECO:0000256" key="3">
    <source>
        <dbReference type="ARBA" id="ARBA00023163"/>
    </source>
</evidence>
<keyword evidence="3" id="KW-0804">Transcription</keyword>
<keyword evidence="2" id="KW-0238">DNA-binding</keyword>
<feature type="domain" description="HTH merR-type" evidence="4">
    <location>
        <begin position="1"/>
        <end position="71"/>
    </location>
</feature>
<dbReference type="Proteomes" id="UP001524586">
    <property type="component" value="Unassembled WGS sequence"/>
</dbReference>
<dbReference type="CDD" id="cd01104">
    <property type="entry name" value="HTH_MlrA-CarA"/>
    <property type="match status" value="1"/>
</dbReference>
<dbReference type="InterPro" id="IPR047057">
    <property type="entry name" value="MerR_fam"/>
</dbReference>
<dbReference type="InterPro" id="IPR036594">
    <property type="entry name" value="Meth_synthase_dom"/>
</dbReference>
<dbReference type="SUPFAM" id="SSF52242">
    <property type="entry name" value="Cobalamin (vitamin B12)-binding domain"/>
    <property type="match status" value="1"/>
</dbReference>
<dbReference type="SMART" id="SM00422">
    <property type="entry name" value="HTH_MERR"/>
    <property type="match status" value="1"/>
</dbReference>
<evidence type="ECO:0000256" key="2">
    <source>
        <dbReference type="ARBA" id="ARBA00023125"/>
    </source>
</evidence>
<evidence type="ECO:0000313" key="5">
    <source>
        <dbReference type="EMBL" id="MCQ8127519.1"/>
    </source>
</evidence>
<accession>A0ABT1U270</accession>
<dbReference type="InterPro" id="IPR003759">
    <property type="entry name" value="Cbl-bd_cap"/>
</dbReference>
<dbReference type="PANTHER" id="PTHR30204">
    <property type="entry name" value="REDOX-CYCLING DRUG-SENSING TRANSCRIPTIONAL ACTIVATOR SOXR"/>
    <property type="match status" value="1"/>
</dbReference>
<comment type="caution">
    <text evidence="5">The sequence shown here is derived from an EMBL/GenBank/DDBJ whole genome shotgun (WGS) entry which is preliminary data.</text>
</comment>
<keyword evidence="1" id="KW-0805">Transcription regulation</keyword>
<dbReference type="RefSeq" id="WP_256613848.1">
    <property type="nucleotide sequence ID" value="NZ_JANIBK010000010.1"/>
</dbReference>
<dbReference type="SUPFAM" id="SSF46955">
    <property type="entry name" value="Putative DNA-binding domain"/>
    <property type="match status" value="1"/>
</dbReference>
<dbReference type="Pfam" id="PF02607">
    <property type="entry name" value="B12-binding_2"/>
    <property type="match status" value="1"/>
</dbReference>
<dbReference type="InterPro" id="IPR009061">
    <property type="entry name" value="DNA-bd_dom_put_sf"/>
</dbReference>
<dbReference type="Gene3D" id="3.40.50.280">
    <property type="entry name" value="Cobalamin-binding domain"/>
    <property type="match status" value="1"/>
</dbReference>
<dbReference type="InterPro" id="IPR036724">
    <property type="entry name" value="Cobalamin-bd_sf"/>
</dbReference>
<gene>
    <name evidence="5" type="ORF">NP596_03525</name>
</gene>
<organism evidence="5 6">
    <name type="scientific">Methylomonas rivi</name>
    <dbReference type="NCBI Taxonomy" id="2952226"/>
    <lineage>
        <taxon>Bacteria</taxon>
        <taxon>Pseudomonadati</taxon>
        <taxon>Pseudomonadota</taxon>
        <taxon>Gammaproteobacteria</taxon>
        <taxon>Methylococcales</taxon>
        <taxon>Methylococcaceae</taxon>
        <taxon>Methylomonas</taxon>
    </lineage>
</organism>
<sequence length="300" mass="34320">MYSIKAITSLTGLTAETLRAWERRYDCITPKRSENGRRSYSQLDLEKLKLLVNLTRNGHAISKIANLSCEQLRQYQHQSPEQNDQQQTNLFNQLVDALKNYRIERCEQLLKRAQLAYEPLDYARDVLLPALHLIGQLWHEEKINIAQEHMFSNCVKRIVLTMVNNLHQPSKQNPSMLFATPSGEPHEFGILLGCLVAAAQQYTCYYVGPDLPSRDIIDACRHLKPSVIVLGMVKNPPEAQTLIQLDQLTEFAETGAAKIWLAGAGAEYWFNRTKSPPTGCEWIASIDQFHTKARQQHFFK</sequence>
<evidence type="ECO:0000313" key="6">
    <source>
        <dbReference type="Proteomes" id="UP001524586"/>
    </source>
</evidence>
<proteinExistence type="predicted"/>
<evidence type="ECO:0000259" key="4">
    <source>
        <dbReference type="PROSITE" id="PS50937"/>
    </source>
</evidence>
<dbReference type="PANTHER" id="PTHR30204:SF67">
    <property type="entry name" value="HTH-TYPE TRANSCRIPTIONAL REGULATOR MLRA-RELATED"/>
    <property type="match status" value="1"/>
</dbReference>
<dbReference type="InterPro" id="IPR000551">
    <property type="entry name" value="MerR-type_HTH_dom"/>
</dbReference>
<keyword evidence="6" id="KW-1185">Reference proteome</keyword>
<name>A0ABT1U270_9GAMM</name>
<dbReference type="PROSITE" id="PS50937">
    <property type="entry name" value="HTH_MERR_2"/>
    <property type="match status" value="1"/>
</dbReference>